<reference evidence="1" key="2">
    <citation type="submission" date="2020-09" db="EMBL/GenBank/DDBJ databases">
        <authorList>
            <person name="Sun Q."/>
            <person name="Zhou Y."/>
        </authorList>
    </citation>
    <scope>NUCLEOTIDE SEQUENCE</scope>
    <source>
        <strain evidence="1">CGMCC 1.3617</strain>
    </source>
</reference>
<accession>A0A917KM16</accession>
<gene>
    <name evidence="1" type="primary">ggt</name>
    <name evidence="1" type="ORF">GCM10011320_25490</name>
</gene>
<dbReference type="EMBL" id="BMKW01000006">
    <property type="protein sequence ID" value="GGJ17032.1"/>
    <property type="molecule type" value="Genomic_DNA"/>
</dbReference>
<dbReference type="Pfam" id="PF01019">
    <property type="entry name" value="G_glu_transpept"/>
    <property type="match status" value="1"/>
</dbReference>
<protein>
    <submittedName>
        <fullName evidence="1">Gamma-glutamyltranspeptidase</fullName>
    </submittedName>
</protein>
<dbReference type="InterPro" id="IPR043137">
    <property type="entry name" value="GGT_ssub_C"/>
</dbReference>
<organism evidence="1 2">
    <name type="scientific">Neoroseomonas lacus</name>
    <dbReference type="NCBI Taxonomy" id="287609"/>
    <lineage>
        <taxon>Bacteria</taxon>
        <taxon>Pseudomonadati</taxon>
        <taxon>Pseudomonadota</taxon>
        <taxon>Alphaproteobacteria</taxon>
        <taxon>Acetobacterales</taxon>
        <taxon>Acetobacteraceae</taxon>
        <taxon>Neoroseomonas</taxon>
    </lineage>
</organism>
<dbReference type="RefSeq" id="WP_188967441.1">
    <property type="nucleotide sequence ID" value="NZ_BMKW01000006.1"/>
</dbReference>
<dbReference type="Gene3D" id="3.60.20.40">
    <property type="match status" value="1"/>
</dbReference>
<reference evidence="1" key="1">
    <citation type="journal article" date="2014" name="Int. J. Syst. Evol. Microbiol.">
        <title>Complete genome sequence of Corynebacterium casei LMG S-19264T (=DSM 44701T), isolated from a smear-ripened cheese.</title>
        <authorList>
            <consortium name="US DOE Joint Genome Institute (JGI-PGF)"/>
            <person name="Walter F."/>
            <person name="Albersmeier A."/>
            <person name="Kalinowski J."/>
            <person name="Ruckert C."/>
        </authorList>
    </citation>
    <scope>NUCLEOTIDE SEQUENCE</scope>
    <source>
        <strain evidence="1">CGMCC 1.3617</strain>
    </source>
</reference>
<dbReference type="AlphaFoldDB" id="A0A917KM16"/>
<dbReference type="PRINTS" id="PR01210">
    <property type="entry name" value="GGTRANSPTASE"/>
</dbReference>
<dbReference type="InterPro" id="IPR029055">
    <property type="entry name" value="Ntn_hydrolases_N"/>
</dbReference>
<dbReference type="Gene3D" id="1.10.246.230">
    <property type="match status" value="1"/>
</dbReference>
<dbReference type="InterPro" id="IPR052896">
    <property type="entry name" value="GGT-like_enzyme"/>
</dbReference>
<evidence type="ECO:0000313" key="1">
    <source>
        <dbReference type="EMBL" id="GGJ17032.1"/>
    </source>
</evidence>
<dbReference type="PANTHER" id="PTHR43881:SF1">
    <property type="entry name" value="GAMMA-GLUTAMYLTRANSPEPTIDASE (AFU_ORTHOLOGUE AFUA_4G13580)"/>
    <property type="match status" value="1"/>
</dbReference>
<comment type="caution">
    <text evidence="1">The sequence shown here is derived from an EMBL/GenBank/DDBJ whole genome shotgun (WGS) entry which is preliminary data.</text>
</comment>
<proteinExistence type="predicted"/>
<name>A0A917KM16_9PROT</name>
<dbReference type="SUPFAM" id="SSF56235">
    <property type="entry name" value="N-terminal nucleophile aminohydrolases (Ntn hydrolases)"/>
    <property type="match status" value="1"/>
</dbReference>
<sequence>MDGKRPTVASLTGMVAAAHPLAAQAGAGVLSRGGNAFDAAVATAAALNVVEPGMSGLAGQGVASCYVAAERRVRTLNFVTHVPHQFPAGRFHDREEMRKGAHTPGVPGNLAGWCELLRAHGSLSLAEVFAPAIRLAEEGFPLTEMNTDHINRAAAAFRAFPFFDDWNATYTAGTGRVALHQILRQPNLARTFEAIVAKGPDHLYRGPLGEQMVQYLASHGGCLTMADLDAVQPAWSDPLSLRYRHLTVHTLPPPSEAFQLHLTLAVLESFDIGRLEPHGVEYLDMLWRTIRVAAGERIEHNKPDNETLDRLLASVNIDRLRAQVMAPGVIDGLTEQWLPRAPDMNKENTTSFSIMDAAGNVVCLTQSLGDLFGSAVVIGQTGVCMNDFLYWAETDLRGRNALVGGSRLAFPTAPMISTVDGEPVLALGTPGSYGILQTQPQALVQYVDFRRDLQEAIEEPRARLFDGRVVHPESRLPPATLAALAQRGHLVQETPPWSILVGGMQGIARDPASGVMIGGADPRREGYVALA</sequence>
<dbReference type="PANTHER" id="PTHR43881">
    <property type="entry name" value="GAMMA-GLUTAMYLTRANSPEPTIDASE (AFU_ORTHOLOGUE AFUA_4G13580)"/>
    <property type="match status" value="1"/>
</dbReference>
<dbReference type="Proteomes" id="UP000661507">
    <property type="component" value="Unassembled WGS sequence"/>
</dbReference>
<keyword evidence="2" id="KW-1185">Reference proteome</keyword>
<evidence type="ECO:0000313" key="2">
    <source>
        <dbReference type="Proteomes" id="UP000661507"/>
    </source>
</evidence>